<gene>
    <name evidence="2" type="ORF">Tco025E_09341</name>
</gene>
<keyword evidence="3" id="KW-1185">Reference proteome</keyword>
<accession>A0A3R7R8V8</accession>
<dbReference type="GeneID" id="40322952"/>
<dbReference type="EMBL" id="MKKU01001076">
    <property type="protein sequence ID" value="RNE97987.1"/>
    <property type="molecule type" value="Genomic_DNA"/>
</dbReference>
<evidence type="ECO:0000313" key="3">
    <source>
        <dbReference type="Proteomes" id="UP000284403"/>
    </source>
</evidence>
<feature type="domain" description="Retrotransposon hot spot protein,C-terminal" evidence="1">
    <location>
        <begin position="1"/>
        <end position="177"/>
    </location>
</feature>
<organism evidence="2 3">
    <name type="scientific">Trypanosoma conorhini</name>
    <dbReference type="NCBI Taxonomy" id="83891"/>
    <lineage>
        <taxon>Eukaryota</taxon>
        <taxon>Discoba</taxon>
        <taxon>Euglenozoa</taxon>
        <taxon>Kinetoplastea</taxon>
        <taxon>Metakinetoplastina</taxon>
        <taxon>Trypanosomatida</taxon>
        <taxon>Trypanosomatidae</taxon>
        <taxon>Trypanosoma</taxon>
    </lineage>
</organism>
<dbReference type="Proteomes" id="UP000284403">
    <property type="component" value="Unassembled WGS sequence"/>
</dbReference>
<dbReference type="Pfam" id="PF07999">
    <property type="entry name" value="RHSP"/>
    <property type="match status" value="1"/>
</dbReference>
<dbReference type="NCBIfam" id="TIGR01631">
    <property type="entry name" value="Trypano_RHS"/>
    <property type="match status" value="1"/>
</dbReference>
<dbReference type="RefSeq" id="XP_029223739.1">
    <property type="nucleotide sequence ID" value="XM_029376160.1"/>
</dbReference>
<sequence length="239" mass="26404">MNVGSYLLHQLLHCDAAKPGAVVHCFGGELAYVFDKTTQTVTEHAGAMNIIAATGDLARRGVKGYVIYDAAEEGAPPSSELRPAAWGMAVVAPSNESGFSAWAGTVSARRIIMNCPDENDVKAMCAWRTRDRPAQEQAEYWETAKARMHFAGPRPRDIFSEGDWKERTAAVDGAVRVTDAPVAEDACAREGEKLWWAGIRFRGLWGVRGRVRPAFWRSFAQLRRAASSGKSYWAVWRRS</sequence>
<reference evidence="2 3" key="1">
    <citation type="journal article" date="2018" name="BMC Genomics">
        <title>Genomic comparison of Trypanosoma conorhini and Trypanosoma rangeli to Trypanosoma cruzi strains of high and low virulence.</title>
        <authorList>
            <person name="Bradwell K.R."/>
            <person name="Koparde V.N."/>
            <person name="Matveyev A.V."/>
            <person name="Serrano M.G."/>
            <person name="Alves J.M."/>
            <person name="Parikh H."/>
            <person name="Huang B."/>
            <person name="Lee V."/>
            <person name="Espinosa-Alvarez O."/>
            <person name="Ortiz P.A."/>
            <person name="Costa-Martins A.G."/>
            <person name="Teixeira M.M."/>
            <person name="Buck G.A."/>
        </authorList>
    </citation>
    <scope>NUCLEOTIDE SEQUENCE [LARGE SCALE GENOMIC DNA]</scope>
    <source>
        <strain evidence="2 3">025E</strain>
    </source>
</reference>
<dbReference type="InterPro" id="IPR046836">
    <property type="entry name" value="RHS_C"/>
</dbReference>
<protein>
    <submittedName>
        <fullName evidence="2">Retrotransposon hot spot (RHS) protein</fullName>
    </submittedName>
</protein>
<evidence type="ECO:0000313" key="2">
    <source>
        <dbReference type="EMBL" id="RNE97987.1"/>
    </source>
</evidence>
<evidence type="ECO:0000259" key="1">
    <source>
        <dbReference type="Pfam" id="PF07999"/>
    </source>
</evidence>
<proteinExistence type="predicted"/>
<name>A0A3R7R8V8_9TRYP</name>
<dbReference type="InterPro" id="IPR006518">
    <property type="entry name" value="Trypano_RHS"/>
</dbReference>
<dbReference type="OrthoDB" id="252338at2759"/>
<dbReference type="AlphaFoldDB" id="A0A3R7R8V8"/>
<comment type="caution">
    <text evidence="2">The sequence shown here is derived from an EMBL/GenBank/DDBJ whole genome shotgun (WGS) entry which is preliminary data.</text>
</comment>